<sequence>DIINDLDDMIKNKDTSALYNQSYAKFLDSSYGFQPQALDILHSKIANLKLFTAPFSDKAEKRIYYGTIINMVIEDIPQFIIQIHIEGFV</sequence>
<protein>
    <submittedName>
        <fullName evidence="1">10414_t:CDS:1</fullName>
    </submittedName>
</protein>
<dbReference type="Proteomes" id="UP000789366">
    <property type="component" value="Unassembled WGS sequence"/>
</dbReference>
<gene>
    <name evidence="1" type="ORF">SPELUC_LOCUS6709</name>
</gene>
<comment type="caution">
    <text evidence="1">The sequence shown here is derived from an EMBL/GenBank/DDBJ whole genome shotgun (WGS) entry which is preliminary data.</text>
</comment>
<keyword evidence="2" id="KW-1185">Reference proteome</keyword>
<name>A0ACA9MIY5_9GLOM</name>
<evidence type="ECO:0000313" key="2">
    <source>
        <dbReference type="Proteomes" id="UP000789366"/>
    </source>
</evidence>
<organism evidence="1 2">
    <name type="scientific">Cetraspora pellucida</name>
    <dbReference type="NCBI Taxonomy" id="1433469"/>
    <lineage>
        <taxon>Eukaryota</taxon>
        <taxon>Fungi</taxon>
        <taxon>Fungi incertae sedis</taxon>
        <taxon>Mucoromycota</taxon>
        <taxon>Glomeromycotina</taxon>
        <taxon>Glomeromycetes</taxon>
        <taxon>Diversisporales</taxon>
        <taxon>Gigasporaceae</taxon>
        <taxon>Cetraspora</taxon>
    </lineage>
</organism>
<reference evidence="1" key="1">
    <citation type="submission" date="2021-06" db="EMBL/GenBank/DDBJ databases">
        <authorList>
            <person name="Kallberg Y."/>
            <person name="Tangrot J."/>
            <person name="Rosling A."/>
        </authorList>
    </citation>
    <scope>NUCLEOTIDE SEQUENCE</scope>
    <source>
        <strain evidence="1">28 12/20/2015</strain>
    </source>
</reference>
<evidence type="ECO:0000313" key="1">
    <source>
        <dbReference type="EMBL" id="CAG8589918.1"/>
    </source>
</evidence>
<proteinExistence type="predicted"/>
<dbReference type="EMBL" id="CAJVPW010008115">
    <property type="protein sequence ID" value="CAG8589918.1"/>
    <property type="molecule type" value="Genomic_DNA"/>
</dbReference>
<accession>A0ACA9MIY5</accession>
<feature type="non-terminal residue" evidence="1">
    <location>
        <position position="1"/>
    </location>
</feature>